<organism evidence="1 2">
    <name type="scientific">Smallanthus sonchifolius</name>
    <dbReference type="NCBI Taxonomy" id="185202"/>
    <lineage>
        <taxon>Eukaryota</taxon>
        <taxon>Viridiplantae</taxon>
        <taxon>Streptophyta</taxon>
        <taxon>Embryophyta</taxon>
        <taxon>Tracheophyta</taxon>
        <taxon>Spermatophyta</taxon>
        <taxon>Magnoliopsida</taxon>
        <taxon>eudicotyledons</taxon>
        <taxon>Gunneridae</taxon>
        <taxon>Pentapetalae</taxon>
        <taxon>asterids</taxon>
        <taxon>campanulids</taxon>
        <taxon>Asterales</taxon>
        <taxon>Asteraceae</taxon>
        <taxon>Asteroideae</taxon>
        <taxon>Heliantheae alliance</taxon>
        <taxon>Millerieae</taxon>
        <taxon>Smallanthus</taxon>
    </lineage>
</organism>
<evidence type="ECO:0000313" key="2">
    <source>
        <dbReference type="Proteomes" id="UP001056120"/>
    </source>
</evidence>
<dbReference type="EMBL" id="CM042023">
    <property type="protein sequence ID" value="KAI3813597.1"/>
    <property type="molecule type" value="Genomic_DNA"/>
</dbReference>
<evidence type="ECO:0000313" key="1">
    <source>
        <dbReference type="EMBL" id="KAI3813597.1"/>
    </source>
</evidence>
<proteinExistence type="predicted"/>
<keyword evidence="2" id="KW-1185">Reference proteome</keyword>
<name>A0ACB9J2W0_9ASTR</name>
<comment type="caution">
    <text evidence="1">The sequence shown here is derived from an EMBL/GenBank/DDBJ whole genome shotgun (WGS) entry which is preliminary data.</text>
</comment>
<accession>A0ACB9J2W0</accession>
<reference evidence="2" key="1">
    <citation type="journal article" date="2022" name="Mol. Ecol. Resour.">
        <title>The genomes of chicory, endive, great burdock and yacon provide insights into Asteraceae palaeo-polyploidization history and plant inulin production.</title>
        <authorList>
            <person name="Fan W."/>
            <person name="Wang S."/>
            <person name="Wang H."/>
            <person name="Wang A."/>
            <person name="Jiang F."/>
            <person name="Liu H."/>
            <person name="Zhao H."/>
            <person name="Xu D."/>
            <person name="Zhang Y."/>
        </authorList>
    </citation>
    <scope>NUCLEOTIDE SEQUENCE [LARGE SCALE GENOMIC DNA]</scope>
    <source>
        <strain evidence="2">cv. Yunnan</strain>
    </source>
</reference>
<gene>
    <name evidence="1" type="ORF">L1987_18325</name>
</gene>
<dbReference type="Proteomes" id="UP001056120">
    <property type="component" value="Linkage Group LG06"/>
</dbReference>
<reference evidence="1 2" key="2">
    <citation type="journal article" date="2022" name="Mol. Ecol. Resour.">
        <title>The genomes of chicory, endive, great burdock and yacon provide insights into Asteraceae paleo-polyploidization history and plant inulin production.</title>
        <authorList>
            <person name="Fan W."/>
            <person name="Wang S."/>
            <person name="Wang H."/>
            <person name="Wang A."/>
            <person name="Jiang F."/>
            <person name="Liu H."/>
            <person name="Zhao H."/>
            <person name="Xu D."/>
            <person name="Zhang Y."/>
        </authorList>
    </citation>
    <scope>NUCLEOTIDE SEQUENCE [LARGE SCALE GENOMIC DNA]</scope>
    <source>
        <strain evidence="2">cv. Yunnan</strain>
        <tissue evidence="1">Leaves</tissue>
    </source>
</reference>
<protein>
    <submittedName>
        <fullName evidence="1">Uncharacterized protein</fullName>
    </submittedName>
</protein>
<sequence length="107" mass="12326">MFKTWCKNLYKNLLRSHKIGYVKKRKEKDDRGDDKGIDRDRKGEDGDSDNNGGGEGSNGARNQTTEDELMFDIEKELKGGLEESEAFFNNLFNDQNFVKTAKRQTNE</sequence>